<name>A0ABW7K006_9NOCA</name>
<proteinExistence type="predicted"/>
<keyword evidence="4 5" id="KW-0472">Membrane</keyword>
<dbReference type="Proteomes" id="UP001609175">
    <property type="component" value="Unassembled WGS sequence"/>
</dbReference>
<evidence type="ECO:0000256" key="1">
    <source>
        <dbReference type="ARBA" id="ARBA00004141"/>
    </source>
</evidence>
<evidence type="ECO:0000256" key="4">
    <source>
        <dbReference type="ARBA" id="ARBA00023136"/>
    </source>
</evidence>
<evidence type="ECO:0000313" key="7">
    <source>
        <dbReference type="EMBL" id="MFH5227201.1"/>
    </source>
</evidence>
<evidence type="ECO:0000256" key="2">
    <source>
        <dbReference type="ARBA" id="ARBA00022692"/>
    </source>
</evidence>
<dbReference type="Proteomes" id="UP001609219">
    <property type="component" value="Unassembled WGS sequence"/>
</dbReference>
<evidence type="ECO:0000313" key="11">
    <source>
        <dbReference type="Proteomes" id="UP001609219"/>
    </source>
</evidence>
<dbReference type="EMBL" id="JBIMSO010000037">
    <property type="protein sequence ID" value="MFH5208143.1"/>
    <property type="molecule type" value="Genomic_DNA"/>
</dbReference>
<comment type="subcellular location">
    <subcellularLocation>
        <location evidence="1">Membrane</location>
        <topology evidence="1">Multi-pass membrane protein</topology>
    </subcellularLocation>
</comment>
<feature type="transmembrane region" description="Helical" evidence="5">
    <location>
        <begin position="54"/>
        <end position="80"/>
    </location>
</feature>
<evidence type="ECO:0000313" key="10">
    <source>
        <dbReference type="Proteomes" id="UP001609176"/>
    </source>
</evidence>
<dbReference type="Pfam" id="PF13564">
    <property type="entry name" value="DoxX_2"/>
    <property type="match status" value="1"/>
</dbReference>
<keyword evidence="11" id="KW-1185">Reference proteome</keyword>
<reference evidence="9 10" key="1">
    <citation type="submission" date="2024-10" db="EMBL/GenBank/DDBJ databases">
        <authorList>
            <person name="Riesco R."/>
        </authorList>
    </citation>
    <scope>NUCLEOTIDE SEQUENCE [LARGE SCALE GENOMIC DNA]</scope>
    <source>
        <strain evidence="8 10">NCIMB 15448</strain>
        <strain evidence="6 9">NCIMB 15449</strain>
        <strain evidence="7 11">NCIMB 15450</strain>
    </source>
</reference>
<feature type="transmembrane region" description="Helical" evidence="5">
    <location>
        <begin position="86"/>
        <end position="103"/>
    </location>
</feature>
<keyword evidence="3 5" id="KW-1133">Transmembrane helix</keyword>
<dbReference type="EMBL" id="JBIMSP010000001">
    <property type="protein sequence ID" value="MFH5240461.1"/>
    <property type="molecule type" value="Genomic_DNA"/>
</dbReference>
<organism evidence="7 11">
    <name type="scientific">Antrihabitans spumae</name>
    <dbReference type="NCBI Taxonomy" id="3373370"/>
    <lineage>
        <taxon>Bacteria</taxon>
        <taxon>Bacillati</taxon>
        <taxon>Actinomycetota</taxon>
        <taxon>Actinomycetes</taxon>
        <taxon>Mycobacteriales</taxon>
        <taxon>Nocardiaceae</taxon>
        <taxon>Antrihabitans</taxon>
    </lineage>
</organism>
<feature type="transmembrane region" description="Helical" evidence="5">
    <location>
        <begin position="110"/>
        <end position="130"/>
    </location>
</feature>
<dbReference type="RefSeq" id="WP_395113566.1">
    <property type="nucleotide sequence ID" value="NZ_JBIMSN010000003.1"/>
</dbReference>
<comment type="caution">
    <text evidence="7">The sequence shown here is derived from an EMBL/GenBank/DDBJ whole genome shotgun (WGS) entry which is preliminary data.</text>
</comment>
<dbReference type="EMBL" id="JBIMSN010000003">
    <property type="protein sequence ID" value="MFH5227201.1"/>
    <property type="molecule type" value="Genomic_DNA"/>
</dbReference>
<gene>
    <name evidence="8" type="ORF">ACHIPV_00980</name>
    <name evidence="6" type="ORF">ACHIPZ_07945</name>
    <name evidence="7" type="ORF">ACHIRB_01130</name>
</gene>
<evidence type="ECO:0000256" key="3">
    <source>
        <dbReference type="ARBA" id="ARBA00022989"/>
    </source>
</evidence>
<protein>
    <submittedName>
        <fullName evidence="7">DoxX family protein</fullName>
    </submittedName>
</protein>
<evidence type="ECO:0000313" key="8">
    <source>
        <dbReference type="EMBL" id="MFH5240461.1"/>
    </source>
</evidence>
<accession>A0ABW7K006</accession>
<evidence type="ECO:0000313" key="9">
    <source>
        <dbReference type="Proteomes" id="UP001609175"/>
    </source>
</evidence>
<evidence type="ECO:0000313" key="6">
    <source>
        <dbReference type="EMBL" id="MFH5208143.1"/>
    </source>
</evidence>
<keyword evidence="2 5" id="KW-0812">Transmembrane</keyword>
<evidence type="ECO:0000256" key="5">
    <source>
        <dbReference type="SAM" id="Phobius"/>
    </source>
</evidence>
<sequence length="145" mass="15002">MTATIATAIPASAAAHTVSPKARLAGRIVSGVVVALLLLDSLSKLAQVQEVVDASVALGIPTGQVPVIGAILLACIALYVVPRTSILGAVFLTSYFGGAVMLNMMNEKPLFSTVLSAAYVGVFVWLGLWLRDGRVRAIVASIIGR</sequence>
<feature type="transmembrane region" description="Helical" evidence="5">
    <location>
        <begin position="24"/>
        <end position="42"/>
    </location>
</feature>
<dbReference type="Proteomes" id="UP001609176">
    <property type="component" value="Unassembled WGS sequence"/>
</dbReference>
<dbReference type="InterPro" id="IPR032808">
    <property type="entry name" value="DoxX"/>
</dbReference>